<proteinExistence type="predicted"/>
<reference evidence="2" key="1">
    <citation type="journal article" date="2002" name="Science">
        <title>The draft genome of Ciona intestinalis: insights into chordate and vertebrate origins.</title>
        <authorList>
            <person name="Dehal P."/>
            <person name="Satou Y."/>
            <person name="Campbell R.K."/>
            <person name="Chapman J."/>
            <person name="Degnan B."/>
            <person name="De Tomaso A."/>
            <person name="Davidson B."/>
            <person name="Di Gregorio A."/>
            <person name="Gelpke M."/>
            <person name="Goodstein D.M."/>
            <person name="Harafuji N."/>
            <person name="Hastings K.E."/>
            <person name="Ho I."/>
            <person name="Hotta K."/>
            <person name="Huang W."/>
            <person name="Kawashima T."/>
            <person name="Lemaire P."/>
            <person name="Martinez D."/>
            <person name="Meinertzhagen I.A."/>
            <person name="Necula S."/>
            <person name="Nonaka M."/>
            <person name="Putnam N."/>
            <person name="Rash S."/>
            <person name="Saiga H."/>
            <person name="Satake M."/>
            <person name="Terry A."/>
            <person name="Yamada L."/>
            <person name="Wang H.G."/>
            <person name="Awazu S."/>
            <person name="Azumi K."/>
            <person name="Boore J."/>
            <person name="Branno M."/>
            <person name="Chin-Bow S."/>
            <person name="DeSantis R."/>
            <person name="Doyle S."/>
            <person name="Francino P."/>
            <person name="Keys D.N."/>
            <person name="Haga S."/>
            <person name="Hayashi H."/>
            <person name="Hino K."/>
            <person name="Imai K.S."/>
            <person name="Inaba K."/>
            <person name="Kano S."/>
            <person name="Kobayashi K."/>
            <person name="Kobayashi M."/>
            <person name="Lee B.I."/>
            <person name="Makabe K.W."/>
            <person name="Manohar C."/>
            <person name="Matassi G."/>
            <person name="Medina M."/>
            <person name="Mochizuki Y."/>
            <person name="Mount S."/>
            <person name="Morishita T."/>
            <person name="Miura S."/>
            <person name="Nakayama A."/>
            <person name="Nishizaka S."/>
            <person name="Nomoto H."/>
            <person name="Ohta F."/>
            <person name="Oishi K."/>
            <person name="Rigoutsos I."/>
            <person name="Sano M."/>
            <person name="Sasaki A."/>
            <person name="Sasakura Y."/>
            <person name="Shoguchi E."/>
            <person name="Shin-i T."/>
            <person name="Spagnuolo A."/>
            <person name="Stainier D."/>
            <person name="Suzuki M.M."/>
            <person name="Tassy O."/>
            <person name="Takatori N."/>
            <person name="Tokuoka M."/>
            <person name="Yagi K."/>
            <person name="Yoshizaki F."/>
            <person name="Wada S."/>
            <person name="Zhang C."/>
            <person name="Hyatt P.D."/>
            <person name="Larimer F."/>
            <person name="Detter C."/>
            <person name="Doggett N."/>
            <person name="Glavina T."/>
            <person name="Hawkins T."/>
            <person name="Richardson P."/>
            <person name="Lucas S."/>
            <person name="Kohara Y."/>
            <person name="Levine M."/>
            <person name="Satoh N."/>
            <person name="Rokhsar D.S."/>
        </authorList>
    </citation>
    <scope>NUCLEOTIDE SEQUENCE [LARGE SCALE GENOMIC DNA]</scope>
</reference>
<reference evidence="1" key="2">
    <citation type="submission" date="2025-08" db="UniProtKB">
        <authorList>
            <consortium name="Ensembl"/>
        </authorList>
    </citation>
    <scope>IDENTIFICATION</scope>
</reference>
<organism evidence="1 2">
    <name type="scientific">Ciona intestinalis</name>
    <name type="common">Transparent sea squirt</name>
    <name type="synonym">Ascidia intestinalis</name>
    <dbReference type="NCBI Taxonomy" id="7719"/>
    <lineage>
        <taxon>Eukaryota</taxon>
        <taxon>Metazoa</taxon>
        <taxon>Chordata</taxon>
        <taxon>Tunicata</taxon>
        <taxon>Ascidiacea</taxon>
        <taxon>Phlebobranchia</taxon>
        <taxon>Cionidae</taxon>
        <taxon>Ciona</taxon>
    </lineage>
</organism>
<reference evidence="1" key="3">
    <citation type="submission" date="2025-09" db="UniProtKB">
        <authorList>
            <consortium name="Ensembl"/>
        </authorList>
    </citation>
    <scope>IDENTIFICATION</scope>
</reference>
<evidence type="ECO:0000313" key="2">
    <source>
        <dbReference type="Proteomes" id="UP000008144"/>
    </source>
</evidence>
<dbReference type="Proteomes" id="UP000008144">
    <property type="component" value="Unassembled WGS sequence"/>
</dbReference>
<dbReference type="HOGENOM" id="CLU_2960031_0_0_1"/>
<name>H2XZZ7_CIOIN</name>
<dbReference type="InParanoid" id="H2XZZ7"/>
<accession>H2XZZ7</accession>
<dbReference type="AlphaFoldDB" id="H2XZZ7"/>
<sequence>MRLVLTTLSTAEIEYLTADSSMAIFGCVYSRANLKESLETEKMVFYAQQQGIEHVLVVS</sequence>
<evidence type="ECO:0000313" key="1">
    <source>
        <dbReference type="Ensembl" id="ENSCINP00000035231.1"/>
    </source>
</evidence>
<protein>
    <submittedName>
        <fullName evidence="1">Uncharacterized protein</fullName>
    </submittedName>
</protein>
<dbReference type="Ensembl" id="ENSCINT00000031334.1">
    <property type="protein sequence ID" value="ENSCINP00000035231.1"/>
    <property type="gene ID" value="ENSCING00000019959.1"/>
</dbReference>
<keyword evidence="2" id="KW-1185">Reference proteome</keyword>